<feature type="domain" description="Acyl-CoA thioesterase-like C-terminal" evidence="3">
    <location>
        <begin position="119"/>
        <end position="250"/>
    </location>
</feature>
<dbReference type="InterPro" id="IPR049449">
    <property type="entry name" value="TesB_ACOT8-like_N"/>
</dbReference>
<dbReference type="RefSeq" id="WP_215794856.1">
    <property type="nucleotide sequence ID" value="NZ_JAHKKG010000016.1"/>
</dbReference>
<gene>
    <name evidence="4" type="ORF">KOI35_40375</name>
</gene>
<organism evidence="4 5">
    <name type="scientific">Paractinoplanes bogorensis</name>
    <dbReference type="NCBI Taxonomy" id="1610840"/>
    <lineage>
        <taxon>Bacteria</taxon>
        <taxon>Bacillati</taxon>
        <taxon>Actinomycetota</taxon>
        <taxon>Actinomycetes</taxon>
        <taxon>Micromonosporales</taxon>
        <taxon>Micromonosporaceae</taxon>
        <taxon>Paractinoplanes</taxon>
    </lineage>
</organism>
<evidence type="ECO:0000313" key="4">
    <source>
        <dbReference type="EMBL" id="MBU2669784.1"/>
    </source>
</evidence>
<dbReference type="InterPro" id="IPR029069">
    <property type="entry name" value="HotDog_dom_sf"/>
</dbReference>
<accession>A0ABS5Z4A9</accession>
<evidence type="ECO:0000313" key="5">
    <source>
        <dbReference type="Proteomes" id="UP001519654"/>
    </source>
</evidence>
<proteinExistence type="predicted"/>
<dbReference type="EMBL" id="JAHKKG010000016">
    <property type="protein sequence ID" value="MBU2669784.1"/>
    <property type="molecule type" value="Genomic_DNA"/>
</dbReference>
<evidence type="ECO:0000259" key="2">
    <source>
        <dbReference type="Pfam" id="PF13622"/>
    </source>
</evidence>
<evidence type="ECO:0000256" key="1">
    <source>
        <dbReference type="SAM" id="MobiDB-lite"/>
    </source>
</evidence>
<dbReference type="SUPFAM" id="SSF54637">
    <property type="entry name" value="Thioesterase/thiol ester dehydrase-isomerase"/>
    <property type="match status" value="2"/>
</dbReference>
<evidence type="ECO:0000259" key="3">
    <source>
        <dbReference type="Pfam" id="PF20789"/>
    </source>
</evidence>
<dbReference type="InterPro" id="IPR042171">
    <property type="entry name" value="Acyl-CoA_hotdog"/>
</dbReference>
<feature type="domain" description="Acyl-CoA thioesterase-like N-terminal HotDog" evidence="2">
    <location>
        <begin position="19"/>
        <end position="97"/>
    </location>
</feature>
<protein>
    <submittedName>
        <fullName evidence="4">Thioesterase family protein</fullName>
    </submittedName>
</protein>
<dbReference type="Proteomes" id="UP001519654">
    <property type="component" value="Unassembled WGS sequence"/>
</dbReference>
<dbReference type="Gene3D" id="2.40.160.210">
    <property type="entry name" value="Acyl-CoA thioesterase, double hotdog domain"/>
    <property type="match status" value="1"/>
</dbReference>
<feature type="region of interest" description="Disordered" evidence="1">
    <location>
        <begin position="1"/>
        <end position="28"/>
    </location>
</feature>
<sequence>MSFYLPLGDDHYRPTRSTESPWDTEMQHGGPPAALLGRVLSVDGLRLARISVDFLGPIPRRDFHVEVTPIKPGRLTTLNEARMVVDGRVAVTARAWHIAPGPTPPISTPADHADPLPGPEAATTFPGYDEWGYGRAIEWRTTKGALGEPDGEKHVWTRVREPLIEGQEIQGQDRALIVADSANGISAVLPMDTWLSIPPTMTTTLLRPPSGEWVHLACRTALSGDGLGLTSGELFDADGAVGVVAQPLVVRAR</sequence>
<dbReference type="Pfam" id="PF13622">
    <property type="entry name" value="4HBT_3"/>
    <property type="match status" value="1"/>
</dbReference>
<keyword evidence="5" id="KW-1185">Reference proteome</keyword>
<name>A0ABS5Z4A9_9ACTN</name>
<reference evidence="4 5" key="1">
    <citation type="submission" date="2021-06" db="EMBL/GenBank/DDBJ databases">
        <title>Actinoplanes lichenicola sp. nov., and Actinoplanes ovalisporus sp. nov., isolated from lichen in Thailand.</title>
        <authorList>
            <person name="Saeng-In P."/>
            <person name="Kanchanasin P."/>
            <person name="Yuki M."/>
            <person name="Kudo T."/>
            <person name="Ohkuma M."/>
            <person name="Phongsopitanun W."/>
            <person name="Tanasupawat S."/>
        </authorList>
    </citation>
    <scope>NUCLEOTIDE SEQUENCE [LARGE SCALE GENOMIC DNA]</scope>
    <source>
        <strain evidence="4 5">NBRC 110975</strain>
    </source>
</reference>
<dbReference type="Pfam" id="PF20789">
    <property type="entry name" value="4HBT_3C"/>
    <property type="match status" value="1"/>
</dbReference>
<dbReference type="InterPro" id="IPR049450">
    <property type="entry name" value="ACOT8-like_C"/>
</dbReference>
<comment type="caution">
    <text evidence="4">The sequence shown here is derived from an EMBL/GenBank/DDBJ whole genome shotgun (WGS) entry which is preliminary data.</text>
</comment>